<organism evidence="8 9">
    <name type="scientific">Variovorax ginsengisoli</name>
    <dbReference type="NCBI Taxonomy" id="363844"/>
    <lineage>
        <taxon>Bacteria</taxon>
        <taxon>Pseudomonadati</taxon>
        <taxon>Pseudomonadota</taxon>
        <taxon>Betaproteobacteria</taxon>
        <taxon>Burkholderiales</taxon>
        <taxon>Comamonadaceae</taxon>
        <taxon>Variovorax</taxon>
    </lineage>
</organism>
<feature type="transmembrane region" description="Helical" evidence="6">
    <location>
        <begin position="194"/>
        <end position="214"/>
    </location>
</feature>
<keyword evidence="6" id="KW-0472">Membrane</keyword>
<name>A0ABT9S6R4_9BURK</name>
<feature type="transmembrane region" description="Helical" evidence="6">
    <location>
        <begin position="311"/>
        <end position="334"/>
    </location>
</feature>
<evidence type="ECO:0000256" key="4">
    <source>
        <dbReference type="ARBA" id="ARBA00022777"/>
    </source>
</evidence>
<dbReference type="Proteomes" id="UP001226867">
    <property type="component" value="Unassembled WGS sequence"/>
</dbReference>
<feature type="transmembrane region" description="Helical" evidence="6">
    <location>
        <begin position="221"/>
        <end position="240"/>
    </location>
</feature>
<evidence type="ECO:0000259" key="7">
    <source>
        <dbReference type="PROSITE" id="PS50109"/>
    </source>
</evidence>
<evidence type="ECO:0000256" key="2">
    <source>
        <dbReference type="ARBA" id="ARBA00012438"/>
    </source>
</evidence>
<dbReference type="Gene3D" id="3.30.565.10">
    <property type="entry name" value="Histidine kinase-like ATPase, C-terminal domain"/>
    <property type="match status" value="1"/>
</dbReference>
<keyword evidence="9" id="KW-1185">Reference proteome</keyword>
<sequence>MLLLALLALVLLAAPQRLPSSVPAHFTSADTLIEDGDDFAPAPYLLDPDSLAGGWTPVALPHVMHRPALNPTRSAALNGATSVVNWYRLQIPPLARETAQRYIYIPRVKADGRVAVYGDSRLLYQSNSSLIWNGWNQPLRILLTEGRDAPMPAIIFIRIERPVWAQGALSTVWLGTDEAIGWRYRMRTLLQVQLPYMASVAFLAVGLFSLAVRIRLGKGSLYMVFFLITVAAYIRSIHYYVGQEKLILSDEWFLWLTVSSLFWLIGLSHFFSQRLHRQPRPLLSKVTIGVCGTLTVITLPDLMPTLGLPSIAGLTPIAYLLGIGLMPAIVYCGYVSARKVKSLDGVLVACWGALAFILGLFDLLLQNNFVGPEALYLGSYANNGLFLVFMYILFRRYVEAIDDVKRTNASLEARLQAREAELTTTHTRLREAERHQTLSRERQRLMQDMHDGLGSSLISAIRSMEQGGLSDVKVTQILKDCVDDLKLAIDSMEPVEADLLLLLATLRFRLEPRLEGTGIVLRWAVTQIPELKWLEPSYSLHILRIFQEAFANILKHTRASEIHVSTGAQDGWVSVTIADNGAGFDTALALRDGGKGLANQMRRAEALGGQVLIVSDAGGTRVTLRLPVERPARG</sequence>
<evidence type="ECO:0000256" key="6">
    <source>
        <dbReference type="SAM" id="Phobius"/>
    </source>
</evidence>
<dbReference type="RefSeq" id="WP_307688844.1">
    <property type="nucleotide sequence ID" value="NZ_JAUSRO010000004.1"/>
</dbReference>
<gene>
    <name evidence="8" type="ORF">J2W36_001262</name>
</gene>
<keyword evidence="3" id="KW-0808">Transferase</keyword>
<dbReference type="PANTHER" id="PTHR24421:SF10">
    <property type="entry name" value="NITRATE_NITRITE SENSOR PROTEIN NARQ"/>
    <property type="match status" value="1"/>
</dbReference>
<dbReference type="InterPro" id="IPR003594">
    <property type="entry name" value="HATPase_dom"/>
</dbReference>
<keyword evidence="6" id="KW-0812">Transmembrane</keyword>
<feature type="transmembrane region" description="Helical" evidence="6">
    <location>
        <begin position="377"/>
        <end position="394"/>
    </location>
</feature>
<dbReference type="CDD" id="cd16917">
    <property type="entry name" value="HATPase_UhpB-NarQ-NarX-like"/>
    <property type="match status" value="1"/>
</dbReference>
<protein>
    <recommendedName>
        <fullName evidence="2">histidine kinase</fullName>
        <ecNumber evidence="2">2.7.13.3</ecNumber>
    </recommendedName>
</protein>
<reference evidence="8 9" key="1">
    <citation type="submission" date="2023-07" db="EMBL/GenBank/DDBJ databases">
        <title>Sorghum-associated microbial communities from plants grown in Nebraska, USA.</title>
        <authorList>
            <person name="Schachtman D."/>
        </authorList>
    </citation>
    <scope>NUCLEOTIDE SEQUENCE [LARGE SCALE GENOMIC DNA]</scope>
    <source>
        <strain evidence="8 9">DS1607</strain>
    </source>
</reference>
<evidence type="ECO:0000256" key="5">
    <source>
        <dbReference type="ARBA" id="ARBA00023012"/>
    </source>
</evidence>
<dbReference type="GO" id="GO:0016301">
    <property type="term" value="F:kinase activity"/>
    <property type="evidence" value="ECO:0007669"/>
    <property type="project" value="UniProtKB-KW"/>
</dbReference>
<feature type="transmembrane region" description="Helical" evidence="6">
    <location>
        <begin position="346"/>
        <end position="365"/>
    </location>
</feature>
<dbReference type="InterPro" id="IPR050482">
    <property type="entry name" value="Sensor_HK_TwoCompSys"/>
</dbReference>
<evidence type="ECO:0000313" key="8">
    <source>
        <dbReference type="EMBL" id="MDP9899017.1"/>
    </source>
</evidence>
<dbReference type="Pfam" id="PF02518">
    <property type="entry name" value="HATPase_c"/>
    <property type="match status" value="1"/>
</dbReference>
<keyword evidence="5" id="KW-0902">Two-component regulatory system</keyword>
<dbReference type="InterPro" id="IPR005467">
    <property type="entry name" value="His_kinase_dom"/>
</dbReference>
<dbReference type="PANTHER" id="PTHR24421">
    <property type="entry name" value="NITRATE/NITRITE SENSOR PROTEIN NARX-RELATED"/>
    <property type="match status" value="1"/>
</dbReference>
<evidence type="ECO:0000256" key="1">
    <source>
        <dbReference type="ARBA" id="ARBA00000085"/>
    </source>
</evidence>
<dbReference type="InterPro" id="IPR036890">
    <property type="entry name" value="HATPase_C_sf"/>
</dbReference>
<evidence type="ECO:0000313" key="9">
    <source>
        <dbReference type="Proteomes" id="UP001226867"/>
    </source>
</evidence>
<dbReference type="SUPFAM" id="SSF55874">
    <property type="entry name" value="ATPase domain of HSP90 chaperone/DNA topoisomerase II/histidine kinase"/>
    <property type="match status" value="1"/>
</dbReference>
<feature type="transmembrane region" description="Helical" evidence="6">
    <location>
        <begin position="282"/>
        <end position="299"/>
    </location>
</feature>
<keyword evidence="6" id="KW-1133">Transmembrane helix</keyword>
<evidence type="ECO:0000256" key="3">
    <source>
        <dbReference type="ARBA" id="ARBA00022679"/>
    </source>
</evidence>
<comment type="catalytic activity">
    <reaction evidence="1">
        <text>ATP + protein L-histidine = ADP + protein N-phospho-L-histidine.</text>
        <dbReference type="EC" id="2.7.13.3"/>
    </reaction>
</comment>
<accession>A0ABT9S6R4</accession>
<dbReference type="EMBL" id="JAUSRO010000004">
    <property type="protein sequence ID" value="MDP9899017.1"/>
    <property type="molecule type" value="Genomic_DNA"/>
</dbReference>
<dbReference type="SMART" id="SM00387">
    <property type="entry name" value="HATPase_c"/>
    <property type="match status" value="1"/>
</dbReference>
<feature type="transmembrane region" description="Helical" evidence="6">
    <location>
        <begin position="252"/>
        <end position="270"/>
    </location>
</feature>
<feature type="domain" description="Histidine kinase" evidence="7">
    <location>
        <begin position="542"/>
        <end position="630"/>
    </location>
</feature>
<dbReference type="EC" id="2.7.13.3" evidence="2"/>
<comment type="caution">
    <text evidence="8">The sequence shown here is derived from an EMBL/GenBank/DDBJ whole genome shotgun (WGS) entry which is preliminary data.</text>
</comment>
<proteinExistence type="predicted"/>
<dbReference type="PROSITE" id="PS50109">
    <property type="entry name" value="HIS_KIN"/>
    <property type="match status" value="1"/>
</dbReference>
<keyword evidence="4 8" id="KW-0418">Kinase</keyword>